<dbReference type="InterPro" id="IPR013324">
    <property type="entry name" value="RNA_pol_sigma_r3/r4-like"/>
</dbReference>
<evidence type="ECO:0000256" key="6">
    <source>
        <dbReference type="SAM" id="MobiDB-lite"/>
    </source>
</evidence>
<dbReference type="SUPFAM" id="SSF88946">
    <property type="entry name" value="Sigma2 domain of RNA polymerase sigma factors"/>
    <property type="match status" value="1"/>
</dbReference>
<evidence type="ECO:0000259" key="7">
    <source>
        <dbReference type="Pfam" id="PF04542"/>
    </source>
</evidence>
<dbReference type="InterPro" id="IPR014284">
    <property type="entry name" value="RNA_pol_sigma-70_dom"/>
</dbReference>
<evidence type="ECO:0000313" key="9">
    <source>
        <dbReference type="EMBL" id="QKJ19924.1"/>
    </source>
</evidence>
<evidence type="ECO:0000256" key="3">
    <source>
        <dbReference type="ARBA" id="ARBA00023082"/>
    </source>
</evidence>
<protein>
    <submittedName>
        <fullName evidence="9">Sigma-70 family RNA polymerase sigma factor</fullName>
    </submittedName>
</protein>
<keyword evidence="5" id="KW-0804">Transcription</keyword>
<evidence type="ECO:0000259" key="8">
    <source>
        <dbReference type="Pfam" id="PF08281"/>
    </source>
</evidence>
<dbReference type="RefSeq" id="WP_172990360.1">
    <property type="nucleotide sequence ID" value="NZ_CP054038.1"/>
</dbReference>
<gene>
    <name evidence="9" type="ORF">HQM25_11530</name>
</gene>
<dbReference type="SUPFAM" id="SSF88659">
    <property type="entry name" value="Sigma3 and sigma4 domains of RNA polymerase sigma factors"/>
    <property type="match status" value="1"/>
</dbReference>
<feature type="domain" description="RNA polymerase sigma-70 region 2" evidence="7">
    <location>
        <begin position="11"/>
        <end position="76"/>
    </location>
</feature>
<dbReference type="PANTHER" id="PTHR43133:SF8">
    <property type="entry name" value="RNA POLYMERASE SIGMA FACTOR HI_1459-RELATED"/>
    <property type="match status" value="1"/>
</dbReference>
<name>A0A7D4TRG2_9MICO</name>
<dbReference type="GO" id="GO:0006352">
    <property type="term" value="P:DNA-templated transcription initiation"/>
    <property type="evidence" value="ECO:0007669"/>
    <property type="project" value="InterPro"/>
</dbReference>
<evidence type="ECO:0000256" key="5">
    <source>
        <dbReference type="ARBA" id="ARBA00023163"/>
    </source>
</evidence>
<comment type="similarity">
    <text evidence="1">Belongs to the sigma-70 factor family. ECF subfamily.</text>
</comment>
<dbReference type="InterPro" id="IPR039425">
    <property type="entry name" value="RNA_pol_sigma-70-like"/>
</dbReference>
<dbReference type="Proteomes" id="UP000502498">
    <property type="component" value="Chromosome"/>
</dbReference>
<feature type="domain" description="RNA polymerase sigma factor 70 region 4 type 2" evidence="8">
    <location>
        <begin position="99"/>
        <end position="151"/>
    </location>
</feature>
<dbReference type="InterPro" id="IPR013325">
    <property type="entry name" value="RNA_pol_sigma_r2"/>
</dbReference>
<keyword evidence="3" id="KW-0731">Sigma factor</keyword>
<dbReference type="InterPro" id="IPR013249">
    <property type="entry name" value="RNA_pol_sigma70_r4_t2"/>
</dbReference>
<dbReference type="Pfam" id="PF04542">
    <property type="entry name" value="Sigma70_r2"/>
    <property type="match status" value="1"/>
</dbReference>
<organism evidence="9 10">
    <name type="scientific">Microbacterium hominis</name>
    <dbReference type="NCBI Taxonomy" id="162426"/>
    <lineage>
        <taxon>Bacteria</taxon>
        <taxon>Bacillati</taxon>
        <taxon>Actinomycetota</taxon>
        <taxon>Actinomycetes</taxon>
        <taxon>Micrococcales</taxon>
        <taxon>Microbacteriaceae</taxon>
        <taxon>Microbacterium</taxon>
    </lineage>
</organism>
<sequence>MTFPTESFPEFYRANRRTVWKFVRRRVDSDDACEDICADVFELAYRKLDVSHPNPVGWLILTATHMLRAVARRKQRENQVLHNHAMMQAMVEWEDPRLEQLAEAWRRLPQRHQHVLQLLIWDQLPAADAAIVLRCSEQTVWKRASRARQALRDAWPTDTDDTGTEGGRSWDMIPMP</sequence>
<feature type="region of interest" description="Disordered" evidence="6">
    <location>
        <begin position="154"/>
        <end position="176"/>
    </location>
</feature>
<keyword evidence="4" id="KW-0238">DNA-binding</keyword>
<evidence type="ECO:0000256" key="2">
    <source>
        <dbReference type="ARBA" id="ARBA00023015"/>
    </source>
</evidence>
<evidence type="ECO:0000313" key="10">
    <source>
        <dbReference type="Proteomes" id="UP000502498"/>
    </source>
</evidence>
<dbReference type="AlphaFoldDB" id="A0A7D4TRG2"/>
<evidence type="ECO:0000256" key="4">
    <source>
        <dbReference type="ARBA" id="ARBA00023125"/>
    </source>
</evidence>
<reference evidence="9 10" key="1">
    <citation type="submission" date="2020-05" db="EMBL/GenBank/DDBJ databases">
        <title>Strain PA2F3 complete genome.</title>
        <authorList>
            <person name="Kim Y.-S."/>
            <person name="Kim S.-J."/>
            <person name="Jung H.-k."/>
            <person name="Kim S.-E."/>
            <person name="Kim K.-H."/>
        </authorList>
    </citation>
    <scope>NUCLEOTIDE SEQUENCE [LARGE SCALE GENOMIC DNA]</scope>
    <source>
        <strain evidence="9 10">PA2F3</strain>
    </source>
</reference>
<dbReference type="Gene3D" id="1.10.1740.10">
    <property type="match status" value="1"/>
</dbReference>
<keyword evidence="2" id="KW-0805">Transcription regulation</keyword>
<dbReference type="NCBIfam" id="TIGR02937">
    <property type="entry name" value="sigma70-ECF"/>
    <property type="match status" value="1"/>
</dbReference>
<dbReference type="Pfam" id="PF08281">
    <property type="entry name" value="Sigma70_r4_2"/>
    <property type="match status" value="1"/>
</dbReference>
<dbReference type="InterPro" id="IPR007627">
    <property type="entry name" value="RNA_pol_sigma70_r2"/>
</dbReference>
<dbReference type="Gene3D" id="1.10.10.10">
    <property type="entry name" value="Winged helix-like DNA-binding domain superfamily/Winged helix DNA-binding domain"/>
    <property type="match status" value="1"/>
</dbReference>
<dbReference type="InterPro" id="IPR036388">
    <property type="entry name" value="WH-like_DNA-bd_sf"/>
</dbReference>
<evidence type="ECO:0000256" key="1">
    <source>
        <dbReference type="ARBA" id="ARBA00010641"/>
    </source>
</evidence>
<proteinExistence type="inferred from homology"/>
<accession>A0A7D4TRG2</accession>
<dbReference type="GO" id="GO:0016987">
    <property type="term" value="F:sigma factor activity"/>
    <property type="evidence" value="ECO:0007669"/>
    <property type="project" value="UniProtKB-KW"/>
</dbReference>
<dbReference type="GO" id="GO:0003677">
    <property type="term" value="F:DNA binding"/>
    <property type="evidence" value="ECO:0007669"/>
    <property type="project" value="UniProtKB-KW"/>
</dbReference>
<dbReference type="EMBL" id="CP054038">
    <property type="protein sequence ID" value="QKJ19924.1"/>
    <property type="molecule type" value="Genomic_DNA"/>
</dbReference>
<dbReference type="PANTHER" id="PTHR43133">
    <property type="entry name" value="RNA POLYMERASE ECF-TYPE SIGMA FACTO"/>
    <property type="match status" value="1"/>
</dbReference>